<keyword evidence="2" id="KW-0732">Signal</keyword>
<keyword evidence="4" id="KW-1185">Reference proteome</keyword>
<feature type="compositionally biased region" description="Low complexity" evidence="1">
    <location>
        <begin position="78"/>
        <end position="120"/>
    </location>
</feature>
<dbReference type="Proteomes" id="UP000494329">
    <property type="component" value="Unassembled WGS sequence"/>
</dbReference>
<sequence>MSKELIRTLSLIPFAAFSTAFSIHAAAQLVSPRQALTTTETARQTGATPNRSVATGAVTHIHPTYTGAASISPTQVQPTYSSPIPSTSTATATSSQVGGVAQNARGAANATPARAAHARPSMQTFRYRPASQTDTSMPNPYAYGGWGGDTARGASQLYSSPITPEVAPPSPWNR</sequence>
<gene>
    <name evidence="3" type="ORF">LMG29739_02886</name>
</gene>
<evidence type="ECO:0000313" key="4">
    <source>
        <dbReference type="Proteomes" id="UP000494329"/>
    </source>
</evidence>
<evidence type="ECO:0000256" key="1">
    <source>
        <dbReference type="SAM" id="MobiDB-lite"/>
    </source>
</evidence>
<evidence type="ECO:0008006" key="5">
    <source>
        <dbReference type="Google" id="ProtNLM"/>
    </source>
</evidence>
<reference evidence="3 4" key="1">
    <citation type="submission" date="2020-04" db="EMBL/GenBank/DDBJ databases">
        <authorList>
            <person name="De Canck E."/>
        </authorList>
    </citation>
    <scope>NUCLEOTIDE SEQUENCE [LARGE SCALE GENOMIC DNA]</scope>
    <source>
        <strain evidence="3 4">LMG 29739</strain>
    </source>
</reference>
<evidence type="ECO:0000256" key="2">
    <source>
        <dbReference type="SAM" id="SignalP"/>
    </source>
</evidence>
<feature type="signal peptide" evidence="2">
    <location>
        <begin position="1"/>
        <end position="25"/>
    </location>
</feature>
<name>A0A6J5DW51_9BURK</name>
<dbReference type="AlphaFoldDB" id="A0A6J5DW51"/>
<feature type="region of interest" description="Disordered" evidence="1">
    <location>
        <begin position="69"/>
        <end position="174"/>
    </location>
</feature>
<dbReference type="EMBL" id="CADIKF010000020">
    <property type="protein sequence ID" value="CAB3758248.1"/>
    <property type="molecule type" value="Genomic_DNA"/>
</dbReference>
<accession>A0A6J5DW51</accession>
<protein>
    <recommendedName>
        <fullName evidence="5">Lipoprotein</fullName>
    </recommendedName>
</protein>
<evidence type="ECO:0000313" key="3">
    <source>
        <dbReference type="EMBL" id="CAB3758248.1"/>
    </source>
</evidence>
<proteinExistence type="predicted"/>
<feature type="chain" id="PRO_5027087900" description="Lipoprotein" evidence="2">
    <location>
        <begin position="26"/>
        <end position="174"/>
    </location>
</feature>
<organism evidence="3 4">
    <name type="scientific">Paraburkholderia solisilvae</name>
    <dbReference type="NCBI Taxonomy" id="624376"/>
    <lineage>
        <taxon>Bacteria</taxon>
        <taxon>Pseudomonadati</taxon>
        <taxon>Pseudomonadota</taxon>
        <taxon>Betaproteobacteria</taxon>
        <taxon>Burkholderiales</taxon>
        <taxon>Burkholderiaceae</taxon>
        <taxon>Paraburkholderia</taxon>
    </lineage>
</organism>